<name>A0AAW5WJ62_STROR</name>
<comment type="caution">
    <text evidence="2">The sequence shown here is derived from an EMBL/GenBank/DDBJ whole genome shotgun (WGS) entry which is preliminary data.</text>
</comment>
<gene>
    <name evidence="2" type="ORF">MK395_08970</name>
</gene>
<evidence type="ECO:0008006" key="4">
    <source>
        <dbReference type="Google" id="ProtNLM"/>
    </source>
</evidence>
<organism evidence="2 3">
    <name type="scientific">Streptococcus oralis</name>
    <dbReference type="NCBI Taxonomy" id="1303"/>
    <lineage>
        <taxon>Bacteria</taxon>
        <taxon>Bacillati</taxon>
        <taxon>Bacillota</taxon>
        <taxon>Bacilli</taxon>
        <taxon>Lactobacillales</taxon>
        <taxon>Streptococcaceae</taxon>
        <taxon>Streptococcus</taxon>
    </lineage>
</organism>
<reference evidence="2" key="1">
    <citation type="journal article" date="2022" name="Med Res Arch">
        <title>Genomic identification of streptococcal strains and relation to clinical characteristics. A substudy to The Partial Oral Treatment of Endocarditis (POET) Trial.</title>
        <authorList>
            <person name="Christensen J."/>
            <person name="Jensen C."/>
            <person name="Dargis R."/>
            <person name="Nielsen X."/>
            <person name="Pries- Heje M."/>
            <person name="Wiingaard C."/>
            <person name="Ihlemann N."/>
            <person name="Gill S."/>
            <person name="Bruun N."/>
            <person name="Elming H."/>
            <person name="Povlsen J."/>
            <person name="Madsen T."/>
            <person name="Jensen K."/>
            <person name="Fuursted K."/>
            <person name="Ostergaard L."/>
            <person name="Christiansen U."/>
            <person name="Rosenvinge F."/>
            <person name="Helweg-Larsen J."/>
            <person name="Fosbol E."/>
            <person name="Kober L."/>
            <person name="Torp-Pedersen C."/>
            <person name="Tonder N."/>
            <person name="Moser C."/>
            <person name="Iversen K."/>
            <person name="Bundgaard H."/>
        </authorList>
    </citation>
    <scope>NUCLEOTIDE SEQUENCE</scope>
    <source>
        <strain evidence="2">K16259064</strain>
    </source>
</reference>
<evidence type="ECO:0000313" key="2">
    <source>
        <dbReference type="EMBL" id="MCY7060927.1"/>
    </source>
</evidence>
<sequence>MLQKPERNPLKIIWLSKNDILPKELWIAYGIFLCIITAIKFCMPIHVIDVDLKIYQTNQYIFLAISSLALVLSMYTFGREVYTLDDFAKFYLRNNGITYYKYLTNYLFPSLMWLVVLFFSIMRLMLIVKISNTTLEVLRVIYLSQVLLAIISTVNLVINNMNRVSNKVYMTSKSISEEYSKKKESVSSKTIGSTVNTLNISVGKFKRVVHFGIEKLD</sequence>
<dbReference type="Proteomes" id="UP001207177">
    <property type="component" value="Unassembled WGS sequence"/>
</dbReference>
<feature type="transmembrane region" description="Helical" evidence="1">
    <location>
        <begin position="26"/>
        <end position="48"/>
    </location>
</feature>
<proteinExistence type="predicted"/>
<evidence type="ECO:0000313" key="3">
    <source>
        <dbReference type="Proteomes" id="UP001207177"/>
    </source>
</evidence>
<evidence type="ECO:0000256" key="1">
    <source>
        <dbReference type="SAM" id="Phobius"/>
    </source>
</evidence>
<dbReference type="RefSeq" id="WP_084917370.1">
    <property type="nucleotide sequence ID" value="NZ_JAKUVW010000005.1"/>
</dbReference>
<dbReference type="EMBL" id="JAKUVW010000005">
    <property type="protein sequence ID" value="MCY7060927.1"/>
    <property type="molecule type" value="Genomic_DNA"/>
</dbReference>
<feature type="transmembrane region" description="Helical" evidence="1">
    <location>
        <begin position="140"/>
        <end position="158"/>
    </location>
</feature>
<reference evidence="2" key="2">
    <citation type="submission" date="2022-02" db="EMBL/GenBank/DDBJ databases">
        <authorList>
            <person name="Christensen J.J.E."/>
            <person name="Jensen C.S."/>
            <person name="Nielsen X.C."/>
            <person name="Dargis R."/>
        </authorList>
    </citation>
    <scope>NUCLEOTIDE SEQUENCE</scope>
    <source>
        <strain evidence="2">K16259064</strain>
    </source>
</reference>
<keyword evidence="1" id="KW-0812">Transmembrane</keyword>
<protein>
    <recommendedName>
        <fullName evidence="4">ABC transporter permease</fullName>
    </recommendedName>
</protein>
<feature type="transmembrane region" description="Helical" evidence="1">
    <location>
        <begin position="60"/>
        <end position="78"/>
    </location>
</feature>
<dbReference type="AlphaFoldDB" id="A0AAW5WJ62"/>
<keyword evidence="1" id="KW-1133">Transmembrane helix</keyword>
<accession>A0AAW5WJ62</accession>
<keyword evidence="1" id="KW-0472">Membrane</keyword>
<feature type="transmembrane region" description="Helical" evidence="1">
    <location>
        <begin position="106"/>
        <end position="128"/>
    </location>
</feature>